<dbReference type="PROSITE" id="PS51257">
    <property type="entry name" value="PROKAR_LIPOPROTEIN"/>
    <property type="match status" value="1"/>
</dbReference>
<evidence type="ECO:0008006" key="9">
    <source>
        <dbReference type="Google" id="ProtNLM"/>
    </source>
</evidence>
<evidence type="ECO:0000256" key="1">
    <source>
        <dbReference type="ARBA" id="ARBA00009031"/>
    </source>
</evidence>
<comment type="similarity">
    <text evidence="1">Belongs to the MG185/MG260 family.</text>
</comment>
<dbReference type="SUPFAM" id="SSF53850">
    <property type="entry name" value="Periplasmic binding protein-like II"/>
    <property type="match status" value="1"/>
</dbReference>
<evidence type="ECO:0000313" key="8">
    <source>
        <dbReference type="Proteomes" id="UP000004978"/>
    </source>
</evidence>
<dbReference type="Pfam" id="PF03305">
    <property type="entry name" value="Lipoprotein_X"/>
    <property type="match status" value="1"/>
</dbReference>
<dbReference type="InterPro" id="IPR054825">
    <property type="entry name" value="P68-like"/>
</dbReference>
<dbReference type="NCBIfam" id="NF045826">
    <property type="entry name" value="lipo_P68"/>
    <property type="match status" value="1"/>
</dbReference>
<feature type="chain" id="PRO_5003394237" description="Lipoprotein" evidence="4">
    <location>
        <begin position="24"/>
        <end position="778"/>
    </location>
</feature>
<feature type="domain" description="Mycoplasma lipoprotein C-terminal" evidence="5">
    <location>
        <begin position="676"/>
        <end position="741"/>
    </location>
</feature>
<dbReference type="STRING" id="1037410.MCSF7_00979"/>
<feature type="compositionally biased region" description="Pro residues" evidence="3">
    <location>
        <begin position="36"/>
        <end position="60"/>
    </location>
</feature>
<keyword evidence="2" id="KW-0175">Coiled coil</keyword>
<comment type="caution">
    <text evidence="7">The sequence shown here is derived from an EMBL/GenBank/DDBJ whole genome shotgun (WGS) entry which is preliminary data.</text>
</comment>
<dbReference type="eggNOG" id="COG1653">
    <property type="taxonomic scope" value="Bacteria"/>
</dbReference>
<feature type="region of interest" description="Disordered" evidence="3">
    <location>
        <begin position="25"/>
        <end position="63"/>
    </location>
</feature>
<feature type="coiled-coil region" evidence="2">
    <location>
        <begin position="99"/>
        <end position="133"/>
    </location>
</feature>
<keyword evidence="4" id="KW-0732">Signal</keyword>
<organism evidence="7 8">
    <name type="scientific">Mycoplasmopsis columbina SF7</name>
    <dbReference type="NCBI Taxonomy" id="1037410"/>
    <lineage>
        <taxon>Bacteria</taxon>
        <taxon>Bacillati</taxon>
        <taxon>Mycoplasmatota</taxon>
        <taxon>Mycoplasmoidales</taxon>
        <taxon>Metamycoplasmataceae</taxon>
        <taxon>Mycoplasmopsis</taxon>
    </lineage>
</organism>
<evidence type="ECO:0000259" key="6">
    <source>
        <dbReference type="Pfam" id="PF03305"/>
    </source>
</evidence>
<reference evidence="7 8" key="1">
    <citation type="journal article" date="2013" name="Genome Announc.">
        <title>Genome Sequence of Mycoplasma columbinum Strain SF7.</title>
        <authorList>
            <person name="Guo Z."/>
            <person name="Xu X."/>
            <person name="Zheng Q."/>
            <person name="Li T."/>
            <person name="Kuang S."/>
            <person name="Zhang Z."/>
            <person name="Chen Y."/>
            <person name="Lu X."/>
            <person name="Zhou R."/>
            <person name="Bi D."/>
            <person name="Jin H."/>
        </authorList>
    </citation>
    <scope>NUCLEOTIDE SEQUENCE [LARGE SCALE GENOMIC DNA]</scope>
    <source>
        <strain evidence="7 8">SF7</strain>
    </source>
</reference>
<dbReference type="InterPro" id="IPR004984">
    <property type="entry name" value="Mycoplasma_lipoprotein_cen_dom"/>
</dbReference>
<dbReference type="Pfam" id="PF03202">
    <property type="entry name" value="Lipoprotein_10"/>
    <property type="match status" value="2"/>
</dbReference>
<proteinExistence type="inferred from homology"/>
<sequence length="778" mass="85838">MKKIKKSIIALSGLAVLSAPFIAASCNTGGDKEKPTPTPDPKPTPTPDPKPTPTPDPTPDPGYSEYANNAFASRALAFEEKADDEVKVGVSFSKSGDQYKTLDTAINAFNKQAEDYKAKLETLKTKETLTEEETAEKAKIEAFLKDYKKVVLKGAGSGGYNAAAEQIQQFIQGKNTQDMYNLVFNYPTVAAVLAENGMLLNFNDEDPNLATTLDSFSDSFKLDNNLTSNIINKGTWVIPAFKSTIVTAVNSPLLSYILETMETNGATINLSKYSEIKTAGANDKSEIVKKWGEAKDSETIKGILGENYVVNDDTFDTATKLIEFAEKAQGLFKNATRNSGLHILGIDDIQGFIGTVIYSAINADPSEMFTVSKVVTKKEGFTTREADYKPAISTDSPVSRKLEQLFNLLKRAMANGSIVLQGDGVYTSTEGRNHKYALGIGSTAGYRHNYVDDKDLSKNDILVLTKDSKTTEYSKASGDFTEVWQGNDHKISIRIGNHVNAIWDSKEEIEKAKDTTYSYYIKDEENKAKFTAAISTLDKTENKETPRYIFIIPVGDKYKSEYGAKLTALTEYATQNPTKLKDAGIAVKGDKEYQIFIQQMTGDTSYNLIKATSTSTLQLNELFAFGAPSKFEESDQKHVVYLQGPSLIGIRTNEGRDKATKLFVKYLLNDAHKLASGGSYIYPDQTLATFDDSGVTNKFLKVAYTNFKKVLNDSDNYETYSEIPDTRSDRFRKALGEAWRGLYTLVANSANGSIEGDYRKIIITDKLLSNEATLFQDN</sequence>
<evidence type="ECO:0000313" key="7">
    <source>
        <dbReference type="EMBL" id="EGV00335.1"/>
    </source>
</evidence>
<feature type="signal peptide" evidence="4">
    <location>
        <begin position="1"/>
        <end position="23"/>
    </location>
</feature>
<keyword evidence="8" id="KW-1185">Reference proteome</keyword>
<accession>F9UJY9</accession>
<feature type="domain" description="Mycoplasma lipoprotein central" evidence="6">
    <location>
        <begin position="283"/>
        <end position="454"/>
    </location>
</feature>
<evidence type="ECO:0000256" key="3">
    <source>
        <dbReference type="SAM" id="MobiDB-lite"/>
    </source>
</evidence>
<feature type="domain" description="Mycoplasma lipoprotein C-terminal" evidence="5">
    <location>
        <begin position="642"/>
        <end position="673"/>
    </location>
</feature>
<dbReference type="RefSeq" id="WP_006608606.1">
    <property type="nucleotide sequence ID" value="NZ_AFXA01000009.1"/>
</dbReference>
<gene>
    <name evidence="7" type="ORF">MCSF7_00979</name>
</gene>
<evidence type="ECO:0000259" key="5">
    <source>
        <dbReference type="Pfam" id="PF03202"/>
    </source>
</evidence>
<evidence type="ECO:0000256" key="4">
    <source>
        <dbReference type="SAM" id="SignalP"/>
    </source>
</evidence>
<dbReference type="AlphaFoldDB" id="F9UJY9"/>
<dbReference type="Proteomes" id="UP000004978">
    <property type="component" value="Unassembled WGS sequence"/>
</dbReference>
<name>F9UJY9_9BACT</name>
<evidence type="ECO:0000256" key="2">
    <source>
        <dbReference type="SAM" id="Coils"/>
    </source>
</evidence>
<dbReference type="InterPro" id="IPR004890">
    <property type="entry name" value="Lipoprotein_10_C"/>
</dbReference>
<dbReference type="EMBL" id="AFXA01000009">
    <property type="protein sequence ID" value="EGV00335.1"/>
    <property type="molecule type" value="Genomic_DNA"/>
</dbReference>
<protein>
    <recommendedName>
        <fullName evidence="9">Lipoprotein</fullName>
    </recommendedName>
</protein>